<dbReference type="InterPro" id="IPR000914">
    <property type="entry name" value="SBP_5_dom"/>
</dbReference>
<evidence type="ECO:0000313" key="9">
    <source>
        <dbReference type="Proteomes" id="UP000237923"/>
    </source>
</evidence>
<dbReference type="EMBL" id="OKQR01000002">
    <property type="protein sequence ID" value="SPD93817.1"/>
    <property type="molecule type" value="Genomic_DNA"/>
</dbReference>
<dbReference type="PANTHER" id="PTHR30290">
    <property type="entry name" value="PERIPLASMIC BINDING COMPONENT OF ABC TRANSPORTER"/>
    <property type="match status" value="1"/>
</dbReference>
<dbReference type="SUPFAM" id="SSF53850">
    <property type="entry name" value="Periplasmic binding protein-like II"/>
    <property type="match status" value="1"/>
</dbReference>
<evidence type="ECO:0000313" key="10">
    <source>
        <dbReference type="Proteomes" id="UP000239237"/>
    </source>
</evidence>
<gene>
    <name evidence="8" type="primary">oppA_2</name>
    <name evidence="7" type="ORF">LES8486_01485</name>
    <name evidence="8" type="ORF">LES9216_01632</name>
</gene>
<dbReference type="InterPro" id="IPR030678">
    <property type="entry name" value="Peptide/Ni-bd"/>
</dbReference>
<dbReference type="FunFam" id="3.90.76.10:FF:000001">
    <property type="entry name" value="Oligopeptide ABC transporter substrate-binding protein"/>
    <property type="match status" value="1"/>
</dbReference>
<dbReference type="KEGG" id="lsu:A6B45_08895"/>
<dbReference type="CDD" id="cd08504">
    <property type="entry name" value="PBP2_OppA"/>
    <property type="match status" value="1"/>
</dbReference>
<dbReference type="PIRSF" id="PIRSF002741">
    <property type="entry name" value="MppA"/>
    <property type="match status" value="1"/>
</dbReference>
<evidence type="ECO:0000313" key="8">
    <source>
        <dbReference type="EMBL" id="SPE09473.1"/>
    </source>
</evidence>
<dbReference type="GO" id="GO:0015833">
    <property type="term" value="P:peptide transport"/>
    <property type="evidence" value="ECO:0007669"/>
    <property type="project" value="UniProtKB-KW"/>
</dbReference>
<protein>
    <submittedName>
        <fullName evidence="8">Oligopeptide-binding protein OppA</fullName>
    </submittedName>
</protein>
<dbReference type="InterPro" id="IPR039424">
    <property type="entry name" value="SBP_5"/>
</dbReference>
<evidence type="ECO:0000256" key="5">
    <source>
        <dbReference type="ARBA" id="ARBA00022856"/>
    </source>
</evidence>
<dbReference type="GO" id="GO:0030313">
    <property type="term" value="C:cell envelope"/>
    <property type="evidence" value="ECO:0007669"/>
    <property type="project" value="UniProtKB-SubCell"/>
</dbReference>
<dbReference type="Gene3D" id="3.90.76.10">
    <property type="entry name" value="Dipeptide-binding Protein, Domain 1"/>
    <property type="match status" value="1"/>
</dbReference>
<dbReference type="Gene3D" id="3.40.190.10">
    <property type="entry name" value="Periplasmic binding protein-like II"/>
    <property type="match status" value="1"/>
</dbReference>
<evidence type="ECO:0000256" key="3">
    <source>
        <dbReference type="ARBA" id="ARBA00022448"/>
    </source>
</evidence>
<accession>A0A2N9KF53</accession>
<dbReference type="GO" id="GO:1904680">
    <property type="term" value="F:peptide transmembrane transporter activity"/>
    <property type="evidence" value="ECO:0007669"/>
    <property type="project" value="TreeGrafter"/>
</dbReference>
<dbReference type="RefSeq" id="WP_072614261.1">
    <property type="nucleotide sequence ID" value="NZ_CAURUR010000004.1"/>
</dbReference>
<dbReference type="EMBL" id="OKQU01000002">
    <property type="protein sequence ID" value="SPE09473.1"/>
    <property type="molecule type" value="Genomic_DNA"/>
</dbReference>
<reference evidence="7 10" key="2">
    <citation type="submission" date="2018-02" db="EMBL/GenBank/DDBJ databases">
        <authorList>
            <person name="Rodrigo-Torres L."/>
            <person name="Arahal R. D."/>
            <person name="Lucena T."/>
        </authorList>
    </citation>
    <scope>NUCLEOTIDE SEQUENCE [LARGE SCALE GENOMIC DNA]</scope>
    <source>
        <strain evidence="7 10">CECT 8486</strain>
    </source>
</reference>
<keyword evidence="10" id="KW-1185">Reference proteome</keyword>
<keyword evidence="5" id="KW-0653">Protein transport</keyword>
<evidence type="ECO:0000259" key="6">
    <source>
        <dbReference type="Pfam" id="PF00496"/>
    </source>
</evidence>
<dbReference type="AlphaFoldDB" id="A0A2N9KF53"/>
<dbReference type="GO" id="GO:0043190">
    <property type="term" value="C:ATP-binding cassette (ABC) transporter complex"/>
    <property type="evidence" value="ECO:0007669"/>
    <property type="project" value="InterPro"/>
</dbReference>
<evidence type="ECO:0000313" key="7">
    <source>
        <dbReference type="EMBL" id="SPD93817.1"/>
    </source>
</evidence>
<dbReference type="Proteomes" id="UP000239237">
    <property type="component" value="Unassembled WGS sequence"/>
</dbReference>
<reference evidence="8 9" key="1">
    <citation type="submission" date="2018-02" db="EMBL/GenBank/DDBJ databases">
        <authorList>
            <person name="Cohen D.B."/>
            <person name="Kent A.D."/>
        </authorList>
    </citation>
    <scope>NUCLEOTIDE SEQUENCE [LARGE SCALE GENOMIC DNA]</scope>
    <source>
        <strain evidence="8 9">CECT 9216</strain>
    </source>
</reference>
<organism evidence="8 9">
    <name type="scientific">Leuconostoc suionicum</name>
    <dbReference type="NCBI Taxonomy" id="1511761"/>
    <lineage>
        <taxon>Bacteria</taxon>
        <taxon>Bacillati</taxon>
        <taxon>Bacillota</taxon>
        <taxon>Bacilli</taxon>
        <taxon>Lactobacillales</taxon>
        <taxon>Lactobacillaceae</taxon>
        <taxon>Leuconostoc</taxon>
    </lineage>
</organism>
<sequence>MNKKIRWAAGAFVICAIAGTWFVKHINGSENKVKTLQTMMKDDVMTMNPIMTTDIYSGQAQDQVYEGLYRYKGDKVVAGMSDKVVKPTQNGTVYTFKIRNNAKWSNGDKVTAQDFVTAIRAIADPKTKSQNSADAISIMKNYEDVHSGKMSPDKIGVKAINSHTLQITLTQATPSFDKLATSIIPVNTKDYEKWGTKYGTSSKYMVTNGAYQMIGWTGTNSGFTFTKNSNYWAAKKVQIQKVKVRVIKTPMTAANEFKNKHLDIAQLSDDYIKTYKNTKYYHATPQAVVRGIYFNETSEKTNNIHLRQAFGYVINRNEITSNIMNDGSMPQSNAVPKGIMTNPKTGADFTKDAGTQFTVDKKKAQTEWAAYLKDTGKTSATFTMTFDDDSTSRKVGAYIQYTVEHAFKGITINTKYVPHSQAVSEVLKQDFDMVNMGLSVTVPDAAYPLAIGKTGYGLNFSKVSDATYDGYLAQAAEETNDAKARYATLQKANQYFTKIKAYMVPIYQPVTANVVTDKIGGFKGNSFHSPAYQDMYWK</sequence>
<name>A0A2N9KF53_9LACO</name>
<evidence type="ECO:0000256" key="1">
    <source>
        <dbReference type="ARBA" id="ARBA00004196"/>
    </source>
</evidence>
<proteinExistence type="inferred from homology"/>
<keyword evidence="4" id="KW-0732">Signal</keyword>
<comment type="subcellular location">
    <subcellularLocation>
        <location evidence="1">Cell envelope</location>
    </subcellularLocation>
</comment>
<evidence type="ECO:0000256" key="4">
    <source>
        <dbReference type="ARBA" id="ARBA00022729"/>
    </source>
</evidence>
<comment type="similarity">
    <text evidence="2">Belongs to the bacterial solute-binding protein 5 family.</text>
</comment>
<dbReference type="Gene3D" id="3.10.105.10">
    <property type="entry name" value="Dipeptide-binding Protein, Domain 3"/>
    <property type="match status" value="1"/>
</dbReference>
<dbReference type="GO" id="GO:0042597">
    <property type="term" value="C:periplasmic space"/>
    <property type="evidence" value="ECO:0007669"/>
    <property type="project" value="UniProtKB-ARBA"/>
</dbReference>
<evidence type="ECO:0000256" key="2">
    <source>
        <dbReference type="ARBA" id="ARBA00005695"/>
    </source>
</evidence>
<dbReference type="GeneID" id="99674913"/>
<dbReference type="Pfam" id="PF00496">
    <property type="entry name" value="SBP_bac_5"/>
    <property type="match status" value="1"/>
</dbReference>
<dbReference type="PANTHER" id="PTHR30290:SF10">
    <property type="entry name" value="PERIPLASMIC OLIGOPEPTIDE-BINDING PROTEIN-RELATED"/>
    <property type="match status" value="1"/>
</dbReference>
<dbReference type="Proteomes" id="UP000237923">
    <property type="component" value="Unassembled WGS sequence"/>
</dbReference>
<feature type="domain" description="Solute-binding protein family 5" evidence="6">
    <location>
        <begin position="79"/>
        <end position="450"/>
    </location>
</feature>
<keyword evidence="3" id="KW-0813">Transport</keyword>
<keyword evidence="5" id="KW-0571">Peptide transport</keyword>